<comment type="caution">
    <text evidence="1">The sequence shown here is derived from an EMBL/GenBank/DDBJ whole genome shotgun (WGS) entry which is preliminary data.</text>
</comment>
<dbReference type="Proteomes" id="UP000790709">
    <property type="component" value="Unassembled WGS sequence"/>
</dbReference>
<organism evidence="1 2">
    <name type="scientific">Leucogyrophana mollusca</name>
    <dbReference type="NCBI Taxonomy" id="85980"/>
    <lineage>
        <taxon>Eukaryota</taxon>
        <taxon>Fungi</taxon>
        <taxon>Dikarya</taxon>
        <taxon>Basidiomycota</taxon>
        <taxon>Agaricomycotina</taxon>
        <taxon>Agaricomycetes</taxon>
        <taxon>Agaricomycetidae</taxon>
        <taxon>Boletales</taxon>
        <taxon>Boletales incertae sedis</taxon>
        <taxon>Leucogyrophana</taxon>
    </lineage>
</organism>
<sequence>MDEGTPLARALSQAIARRAQSGMTVFDLIEPLPSSAPDLFSNDYLSLTTDSFLRERFLTQISDAFHVLGSSGVRLGTGNSEVYNALERRLQRYYDAPSALVCNTGYNANVAFFGSVPQANDVIICDELIHMSCREGFRLSHARGAVYRFAHNSVTAFQTCLQDTLRKHPLIVTGDATVFVCVESLYSMDGDFSPLREIVQVVEDFVPAGHAHIVVDESHTTGTCGPDGRGYVAHLGLGGRVHTVVHTFGKGVGVQGGVILTSSLVRHYLMNFANNFIFSTSLPFLDIHAINSAFDVISGERGSQLRRRLDSIARYATKHLTRELSQVPKDVLCLNESTVLQDVDNLELCSPIIPIFTPSPRSLVEFLWAHGYGATAFTIPVVKRPRIRVIVHARNTEADIDCFVALLLQWVTEQGIPMTTSTKLINGRSVGSRL</sequence>
<accession>A0ACB8BH30</accession>
<proteinExistence type="predicted"/>
<reference evidence="1" key="1">
    <citation type="journal article" date="2021" name="New Phytol.">
        <title>Evolutionary innovations through gain and loss of genes in the ectomycorrhizal Boletales.</title>
        <authorList>
            <person name="Wu G."/>
            <person name="Miyauchi S."/>
            <person name="Morin E."/>
            <person name="Kuo A."/>
            <person name="Drula E."/>
            <person name="Varga T."/>
            <person name="Kohler A."/>
            <person name="Feng B."/>
            <person name="Cao Y."/>
            <person name="Lipzen A."/>
            <person name="Daum C."/>
            <person name="Hundley H."/>
            <person name="Pangilinan J."/>
            <person name="Johnson J."/>
            <person name="Barry K."/>
            <person name="LaButti K."/>
            <person name="Ng V."/>
            <person name="Ahrendt S."/>
            <person name="Min B."/>
            <person name="Choi I.G."/>
            <person name="Park H."/>
            <person name="Plett J.M."/>
            <person name="Magnuson J."/>
            <person name="Spatafora J.W."/>
            <person name="Nagy L.G."/>
            <person name="Henrissat B."/>
            <person name="Grigoriev I.V."/>
            <person name="Yang Z.L."/>
            <person name="Xu J."/>
            <person name="Martin F.M."/>
        </authorList>
    </citation>
    <scope>NUCLEOTIDE SEQUENCE</scope>
    <source>
        <strain evidence="1">KUC20120723A-06</strain>
    </source>
</reference>
<gene>
    <name evidence="1" type="ORF">BV22DRAFT_1013963</name>
</gene>
<name>A0ACB8BH30_9AGAM</name>
<protein>
    <submittedName>
        <fullName evidence="1">8-amino-7-oxononanoate synthase</fullName>
    </submittedName>
</protein>
<evidence type="ECO:0000313" key="2">
    <source>
        <dbReference type="Proteomes" id="UP000790709"/>
    </source>
</evidence>
<keyword evidence="2" id="KW-1185">Reference proteome</keyword>
<dbReference type="EMBL" id="MU266433">
    <property type="protein sequence ID" value="KAH7924107.1"/>
    <property type="molecule type" value="Genomic_DNA"/>
</dbReference>
<evidence type="ECO:0000313" key="1">
    <source>
        <dbReference type="EMBL" id="KAH7924107.1"/>
    </source>
</evidence>